<evidence type="ECO:0000256" key="2">
    <source>
        <dbReference type="ARBA" id="ARBA00022801"/>
    </source>
</evidence>
<keyword evidence="2" id="KW-0378">Hydrolase</keyword>
<keyword evidence="3" id="KW-0442">Lipid degradation</keyword>
<dbReference type="PANTHER" id="PTHR31403:SF51">
    <property type="entry name" value="PHOSPHOLIPASE A1-IGAMMA2, CHLOROPLASTIC"/>
    <property type="match status" value="1"/>
</dbReference>
<organism evidence="5 6">
    <name type="scientific">Turnera subulata</name>
    <dbReference type="NCBI Taxonomy" id="218843"/>
    <lineage>
        <taxon>Eukaryota</taxon>
        <taxon>Viridiplantae</taxon>
        <taxon>Streptophyta</taxon>
        <taxon>Embryophyta</taxon>
        <taxon>Tracheophyta</taxon>
        <taxon>Spermatophyta</taxon>
        <taxon>Magnoliopsida</taxon>
        <taxon>eudicotyledons</taxon>
        <taxon>Gunneridae</taxon>
        <taxon>Pentapetalae</taxon>
        <taxon>rosids</taxon>
        <taxon>fabids</taxon>
        <taxon>Malpighiales</taxon>
        <taxon>Passifloraceae</taxon>
        <taxon>Turnera</taxon>
    </lineage>
</organism>
<evidence type="ECO:0000256" key="1">
    <source>
        <dbReference type="ARBA" id="ARBA00010701"/>
    </source>
</evidence>
<dbReference type="GO" id="GO:0004620">
    <property type="term" value="F:phospholipase activity"/>
    <property type="evidence" value="ECO:0007669"/>
    <property type="project" value="TreeGrafter"/>
</dbReference>
<dbReference type="OrthoDB" id="438440at2759"/>
<sequence length="268" mass="30343">MDPILRSELIRYGEMAQACYDAFNCDPYSKYCGSCIFEPDGFFESLGMTDCGYNVTKYLYPATRETNINFASWISKPRWPILWSNANWMGYVAVSDDEASKRLGRRDIVVAWRGMTMKLEWVADATSNLKPVTDGKIPCPDPTVKAECGFLTVYTDKDETCRVGNMGFKKRIEALGVRVLRMVNAYDVVPKVPGVIWNENLMMPIASKLVERLPWVYSQVGVELQLDQFLSPYLRREIDAGGSHDLEVYFHLLDGPAPPIANHPADML</sequence>
<reference evidence="5" key="2">
    <citation type="journal article" date="2023" name="Plants (Basel)">
        <title>Annotation of the Turnera subulata (Passifloraceae) Draft Genome Reveals the S-Locus Evolved after the Divergence of Turneroideae from Passifloroideae in a Stepwise Manner.</title>
        <authorList>
            <person name="Henning P.M."/>
            <person name="Roalson E.H."/>
            <person name="Mir W."/>
            <person name="McCubbin A.G."/>
            <person name="Shore J.S."/>
        </authorList>
    </citation>
    <scope>NUCLEOTIDE SEQUENCE</scope>
    <source>
        <strain evidence="5">F60SS</strain>
    </source>
</reference>
<dbReference type="InterPro" id="IPR029058">
    <property type="entry name" value="AB_hydrolase_fold"/>
</dbReference>
<evidence type="ECO:0000313" key="6">
    <source>
        <dbReference type="Proteomes" id="UP001141552"/>
    </source>
</evidence>
<dbReference type="SUPFAM" id="SSF53474">
    <property type="entry name" value="alpha/beta-Hydrolases"/>
    <property type="match status" value="1"/>
</dbReference>
<name>A0A9Q0J7C1_9ROSI</name>
<dbReference type="GO" id="GO:0016042">
    <property type="term" value="P:lipid catabolic process"/>
    <property type="evidence" value="ECO:0007669"/>
    <property type="project" value="UniProtKB-KW"/>
</dbReference>
<evidence type="ECO:0000256" key="4">
    <source>
        <dbReference type="ARBA" id="ARBA00023098"/>
    </source>
</evidence>
<dbReference type="CDD" id="cd00519">
    <property type="entry name" value="Lipase_3"/>
    <property type="match status" value="1"/>
</dbReference>
<dbReference type="PANTHER" id="PTHR31403">
    <property type="entry name" value="PHOSPHOLIPASE A1-IBETA2, CHLOROPLASTIC"/>
    <property type="match status" value="1"/>
</dbReference>
<accession>A0A9Q0J7C1</accession>
<comment type="similarity">
    <text evidence="1">Belongs to the AB hydrolase superfamily. Lipase family.</text>
</comment>
<evidence type="ECO:0000313" key="5">
    <source>
        <dbReference type="EMBL" id="KAJ4830747.1"/>
    </source>
</evidence>
<dbReference type="Gene3D" id="3.40.50.1820">
    <property type="entry name" value="alpha/beta hydrolase"/>
    <property type="match status" value="2"/>
</dbReference>
<reference evidence="5" key="1">
    <citation type="submission" date="2022-02" db="EMBL/GenBank/DDBJ databases">
        <authorList>
            <person name="Henning P.M."/>
            <person name="McCubbin A.G."/>
            <person name="Shore J.S."/>
        </authorList>
    </citation>
    <scope>NUCLEOTIDE SEQUENCE</scope>
    <source>
        <strain evidence="5">F60SS</strain>
        <tissue evidence="5">Leaves</tissue>
    </source>
</reference>
<dbReference type="AlphaFoldDB" id="A0A9Q0J7C1"/>
<gene>
    <name evidence="5" type="ORF">Tsubulata_014179</name>
</gene>
<evidence type="ECO:0000256" key="3">
    <source>
        <dbReference type="ARBA" id="ARBA00022963"/>
    </source>
</evidence>
<keyword evidence="6" id="KW-1185">Reference proteome</keyword>
<keyword evidence="4" id="KW-0443">Lipid metabolism</keyword>
<dbReference type="EMBL" id="JAKUCV010005543">
    <property type="protein sequence ID" value="KAJ4830747.1"/>
    <property type="molecule type" value="Genomic_DNA"/>
</dbReference>
<proteinExistence type="inferred from homology"/>
<evidence type="ECO:0008006" key="7">
    <source>
        <dbReference type="Google" id="ProtNLM"/>
    </source>
</evidence>
<protein>
    <recommendedName>
        <fullName evidence="7">Phospholipase A1</fullName>
    </recommendedName>
</protein>
<dbReference type="Proteomes" id="UP001141552">
    <property type="component" value="Unassembled WGS sequence"/>
</dbReference>
<comment type="caution">
    <text evidence="5">The sequence shown here is derived from an EMBL/GenBank/DDBJ whole genome shotgun (WGS) entry which is preliminary data.</text>
</comment>